<keyword evidence="2" id="KW-1185">Reference proteome</keyword>
<gene>
    <name evidence="1" type="ORF">HPB48_021454</name>
</gene>
<reference evidence="1 2" key="1">
    <citation type="journal article" date="2020" name="Cell">
        <title>Large-Scale Comparative Analyses of Tick Genomes Elucidate Their Genetic Diversity and Vector Capacities.</title>
        <authorList>
            <consortium name="Tick Genome and Microbiome Consortium (TIGMIC)"/>
            <person name="Jia N."/>
            <person name="Wang J."/>
            <person name="Shi W."/>
            <person name="Du L."/>
            <person name="Sun Y."/>
            <person name="Zhan W."/>
            <person name="Jiang J.F."/>
            <person name="Wang Q."/>
            <person name="Zhang B."/>
            <person name="Ji P."/>
            <person name="Bell-Sakyi L."/>
            <person name="Cui X.M."/>
            <person name="Yuan T.T."/>
            <person name="Jiang B.G."/>
            <person name="Yang W.F."/>
            <person name="Lam T.T."/>
            <person name="Chang Q.C."/>
            <person name="Ding S.J."/>
            <person name="Wang X.J."/>
            <person name="Zhu J.G."/>
            <person name="Ruan X.D."/>
            <person name="Zhao L."/>
            <person name="Wei J.T."/>
            <person name="Ye R.Z."/>
            <person name="Que T.C."/>
            <person name="Du C.H."/>
            <person name="Zhou Y.H."/>
            <person name="Cheng J.X."/>
            <person name="Dai P.F."/>
            <person name="Guo W.B."/>
            <person name="Han X.H."/>
            <person name="Huang E.J."/>
            <person name="Li L.F."/>
            <person name="Wei W."/>
            <person name="Gao Y.C."/>
            <person name="Liu J.Z."/>
            <person name="Shao H.Z."/>
            <person name="Wang X."/>
            <person name="Wang C.C."/>
            <person name="Yang T.C."/>
            <person name="Huo Q.B."/>
            <person name="Li W."/>
            <person name="Chen H.Y."/>
            <person name="Chen S.E."/>
            <person name="Zhou L.G."/>
            <person name="Ni X.B."/>
            <person name="Tian J.H."/>
            <person name="Sheng Y."/>
            <person name="Liu T."/>
            <person name="Pan Y.S."/>
            <person name="Xia L.Y."/>
            <person name="Li J."/>
            <person name="Zhao F."/>
            <person name="Cao W.C."/>
        </authorList>
    </citation>
    <scope>NUCLEOTIDE SEQUENCE [LARGE SCALE GENOMIC DNA]</scope>
    <source>
        <strain evidence="1">HaeL-2018</strain>
    </source>
</reference>
<dbReference type="PANTHER" id="PTHR47526">
    <property type="entry name" value="ATP-DEPENDENT DNA HELICASE"/>
    <property type="match status" value="1"/>
</dbReference>
<comment type="caution">
    <text evidence="1">The sequence shown here is derived from an EMBL/GenBank/DDBJ whole genome shotgun (WGS) entry which is preliminary data.</text>
</comment>
<sequence>MKGLDDAARERYKQKLQWRGQQLPDPLDREVVQFSFSTGAKNLPPVTAADIFMYLVEGVCFYTKEQFKCYKISDAYNVFVSGKVRQLVSFKVGERGDGIVILAEKVEASETLTKQYEPWCIVKDDGTVVTAHCICLAG</sequence>
<dbReference type="AlphaFoldDB" id="A0A9J6GKW8"/>
<accession>A0A9J6GKW8</accession>
<dbReference type="Proteomes" id="UP000821853">
    <property type="component" value="Chromosome 5"/>
</dbReference>
<dbReference type="PANTHER" id="PTHR47526:SF3">
    <property type="entry name" value="PHD-TYPE DOMAIN-CONTAINING PROTEIN"/>
    <property type="match status" value="1"/>
</dbReference>
<proteinExistence type="predicted"/>
<dbReference type="OrthoDB" id="6538129at2759"/>
<organism evidence="1 2">
    <name type="scientific">Haemaphysalis longicornis</name>
    <name type="common">Bush tick</name>
    <dbReference type="NCBI Taxonomy" id="44386"/>
    <lineage>
        <taxon>Eukaryota</taxon>
        <taxon>Metazoa</taxon>
        <taxon>Ecdysozoa</taxon>
        <taxon>Arthropoda</taxon>
        <taxon>Chelicerata</taxon>
        <taxon>Arachnida</taxon>
        <taxon>Acari</taxon>
        <taxon>Parasitiformes</taxon>
        <taxon>Ixodida</taxon>
        <taxon>Ixodoidea</taxon>
        <taxon>Ixodidae</taxon>
        <taxon>Haemaphysalinae</taxon>
        <taxon>Haemaphysalis</taxon>
    </lineage>
</organism>
<dbReference type="EMBL" id="JABSTR010000007">
    <property type="protein sequence ID" value="KAH9375545.1"/>
    <property type="molecule type" value="Genomic_DNA"/>
</dbReference>
<protein>
    <submittedName>
        <fullName evidence="1">Uncharacterized protein</fullName>
    </submittedName>
</protein>
<name>A0A9J6GKW8_HAELO</name>
<evidence type="ECO:0000313" key="2">
    <source>
        <dbReference type="Proteomes" id="UP000821853"/>
    </source>
</evidence>
<evidence type="ECO:0000313" key="1">
    <source>
        <dbReference type="EMBL" id="KAH9375545.1"/>
    </source>
</evidence>
<dbReference type="VEuPathDB" id="VectorBase:HLOH_055688"/>
<dbReference type="OMA" id="VTAHCIC"/>